<comment type="caution">
    <text evidence="5">The sequence shown here is derived from an EMBL/GenBank/DDBJ whole genome shotgun (WGS) entry which is preliminary data.</text>
</comment>
<organism evidence="5">
    <name type="scientific">bioreactor metagenome</name>
    <dbReference type="NCBI Taxonomy" id="1076179"/>
    <lineage>
        <taxon>unclassified sequences</taxon>
        <taxon>metagenomes</taxon>
        <taxon>ecological metagenomes</taxon>
    </lineage>
</organism>
<feature type="transmembrane region" description="Helical" evidence="3">
    <location>
        <begin position="73"/>
        <end position="95"/>
    </location>
</feature>
<dbReference type="InterPro" id="IPR004843">
    <property type="entry name" value="Calcineurin-like_PHP"/>
</dbReference>
<evidence type="ECO:0000256" key="2">
    <source>
        <dbReference type="ARBA" id="ARBA00022801"/>
    </source>
</evidence>
<dbReference type="GO" id="GO:0046872">
    <property type="term" value="F:metal ion binding"/>
    <property type="evidence" value="ECO:0007669"/>
    <property type="project" value="UniProtKB-KW"/>
</dbReference>
<dbReference type="AlphaFoldDB" id="A0A644T9B8"/>
<dbReference type="InterPro" id="IPR018247">
    <property type="entry name" value="EF_Hand_1_Ca_BS"/>
</dbReference>
<evidence type="ECO:0000259" key="4">
    <source>
        <dbReference type="Pfam" id="PF00149"/>
    </source>
</evidence>
<protein>
    <submittedName>
        <fullName evidence="5">3',5'-cyclic adenosine monophosphate phosphodiesterase CpdA</fullName>
        <ecNumber evidence="5">3.1.4.53</ecNumber>
    </submittedName>
</protein>
<dbReference type="CDD" id="cd07385">
    <property type="entry name" value="MPP_YkuE_C"/>
    <property type="match status" value="1"/>
</dbReference>
<dbReference type="GO" id="GO:0016020">
    <property type="term" value="C:membrane"/>
    <property type="evidence" value="ECO:0007669"/>
    <property type="project" value="GOC"/>
</dbReference>
<dbReference type="PROSITE" id="PS00018">
    <property type="entry name" value="EF_HAND_1"/>
    <property type="match status" value="1"/>
</dbReference>
<dbReference type="PANTHER" id="PTHR31302:SF31">
    <property type="entry name" value="PHOSPHODIESTERASE YAEI"/>
    <property type="match status" value="1"/>
</dbReference>
<dbReference type="InterPro" id="IPR029052">
    <property type="entry name" value="Metallo-depent_PP-like"/>
</dbReference>
<feature type="transmembrane region" description="Helical" evidence="3">
    <location>
        <begin position="121"/>
        <end position="142"/>
    </location>
</feature>
<accession>A0A644T9B8</accession>
<dbReference type="GO" id="GO:0008758">
    <property type="term" value="F:UDP-2,3-diacylglucosamine hydrolase activity"/>
    <property type="evidence" value="ECO:0007669"/>
    <property type="project" value="TreeGrafter"/>
</dbReference>
<keyword evidence="3" id="KW-1133">Transmembrane helix</keyword>
<dbReference type="InterPro" id="IPR051158">
    <property type="entry name" value="Metallophosphoesterase_sf"/>
</dbReference>
<dbReference type="PANTHER" id="PTHR31302">
    <property type="entry name" value="TRANSMEMBRANE PROTEIN WITH METALLOPHOSPHOESTERASE DOMAIN-RELATED"/>
    <property type="match status" value="1"/>
</dbReference>
<keyword evidence="3" id="KW-0472">Membrane</keyword>
<reference evidence="5" key="1">
    <citation type="submission" date="2019-08" db="EMBL/GenBank/DDBJ databases">
        <authorList>
            <person name="Kucharzyk K."/>
            <person name="Murdoch R.W."/>
            <person name="Higgins S."/>
            <person name="Loffler F."/>
        </authorList>
    </citation>
    <scope>NUCLEOTIDE SEQUENCE</scope>
</reference>
<name>A0A644T9B8_9ZZZZ</name>
<keyword evidence="3" id="KW-0812">Transmembrane</keyword>
<feature type="domain" description="Calcineurin-like phosphoesterase" evidence="4">
    <location>
        <begin position="167"/>
        <end position="339"/>
    </location>
</feature>
<dbReference type="GO" id="GO:0004115">
    <property type="term" value="F:3',5'-cyclic-AMP phosphodiesterase activity"/>
    <property type="evidence" value="ECO:0007669"/>
    <property type="project" value="UniProtKB-EC"/>
</dbReference>
<gene>
    <name evidence="5" type="primary">cpdA_8</name>
    <name evidence="5" type="ORF">SDC9_09185</name>
</gene>
<dbReference type="EMBL" id="VSSQ01000021">
    <property type="protein sequence ID" value="MPL63545.1"/>
    <property type="molecule type" value="Genomic_DNA"/>
</dbReference>
<proteinExistence type="predicted"/>
<keyword evidence="2 5" id="KW-0378">Hydrolase</keyword>
<dbReference type="Pfam" id="PF00149">
    <property type="entry name" value="Metallophos"/>
    <property type="match status" value="1"/>
</dbReference>
<dbReference type="GO" id="GO:0009245">
    <property type="term" value="P:lipid A biosynthetic process"/>
    <property type="evidence" value="ECO:0007669"/>
    <property type="project" value="TreeGrafter"/>
</dbReference>
<dbReference type="EC" id="3.1.4.53" evidence="5"/>
<evidence type="ECO:0000313" key="5">
    <source>
        <dbReference type="EMBL" id="MPL63545.1"/>
    </source>
</evidence>
<sequence length="395" mass="44293">MHSSPKYWFFIILILIQLGIAWLVLSLLKKLFPYYRNKNVVYTYWLVTGAALLVTTLGRFSPSADLAAELMRLAFVWLIGQLAALIILPFFYGVARFVKARQPRPDDCDKNDDNNITRRDFLRGLVAAAPVSILGVTVYGVYSGGSNIVLQRHKLNLPQLPVYLNGFKIAQLSDTHIGFYFSLEKLEACLRTIMAEKPDMLVITGDLIDEVALAEQAMQKFAEIADQIPYGIYFCWGNHEYFRDINKVRQALNNSPVTLLENTAVRIAKGDKPFYLAGVDYPWARNADSQIAERGQMIGKALATVPDNAFTVLLSHHPDFITNAFEAGIPLTLTGHTHGGQIALFGRSLLPVQYRYMRGMYHQGDMHGYVHTGTGNWLPFRLGCPAEIAVFTLQG</sequence>
<feature type="transmembrane region" description="Helical" evidence="3">
    <location>
        <begin position="6"/>
        <end position="28"/>
    </location>
</feature>
<evidence type="ECO:0000256" key="1">
    <source>
        <dbReference type="ARBA" id="ARBA00022723"/>
    </source>
</evidence>
<evidence type="ECO:0000256" key="3">
    <source>
        <dbReference type="SAM" id="Phobius"/>
    </source>
</evidence>
<dbReference type="SUPFAM" id="SSF56300">
    <property type="entry name" value="Metallo-dependent phosphatases"/>
    <property type="match status" value="1"/>
</dbReference>
<keyword evidence="1" id="KW-0479">Metal-binding</keyword>
<dbReference type="Gene3D" id="3.60.21.10">
    <property type="match status" value="1"/>
</dbReference>
<feature type="transmembrane region" description="Helical" evidence="3">
    <location>
        <begin position="40"/>
        <end position="61"/>
    </location>
</feature>